<evidence type="ECO:0000313" key="1">
    <source>
        <dbReference type="EnsemblMetazoa" id="GPPI049502-PA"/>
    </source>
</evidence>
<evidence type="ECO:0000313" key="2">
    <source>
        <dbReference type="Proteomes" id="UP000092460"/>
    </source>
</evidence>
<proteinExistence type="predicted"/>
<dbReference type="VEuPathDB" id="VectorBase:GPPI049502"/>
<organism evidence="1 2">
    <name type="scientific">Glossina palpalis gambiensis</name>
    <dbReference type="NCBI Taxonomy" id="67801"/>
    <lineage>
        <taxon>Eukaryota</taxon>
        <taxon>Metazoa</taxon>
        <taxon>Ecdysozoa</taxon>
        <taxon>Arthropoda</taxon>
        <taxon>Hexapoda</taxon>
        <taxon>Insecta</taxon>
        <taxon>Pterygota</taxon>
        <taxon>Neoptera</taxon>
        <taxon>Endopterygota</taxon>
        <taxon>Diptera</taxon>
        <taxon>Brachycera</taxon>
        <taxon>Muscomorpha</taxon>
        <taxon>Hippoboscoidea</taxon>
        <taxon>Glossinidae</taxon>
        <taxon>Glossina</taxon>
    </lineage>
</organism>
<keyword evidence="2" id="KW-1185">Reference proteome</keyword>
<name>A0A1B0C590_9MUSC</name>
<dbReference type="Proteomes" id="UP000092460">
    <property type="component" value="Unassembled WGS sequence"/>
</dbReference>
<protein>
    <submittedName>
        <fullName evidence="1">Uncharacterized protein</fullName>
    </submittedName>
</protein>
<reference evidence="2" key="1">
    <citation type="submission" date="2015-01" db="EMBL/GenBank/DDBJ databases">
        <authorList>
            <person name="Aksoy S."/>
            <person name="Warren W."/>
            <person name="Wilson R.K."/>
        </authorList>
    </citation>
    <scope>NUCLEOTIDE SEQUENCE [LARGE SCALE GENOMIC DNA]</scope>
    <source>
        <strain evidence="2">IAEA</strain>
    </source>
</reference>
<dbReference type="AlphaFoldDB" id="A0A1B0C590"/>
<sequence length="88" mass="10401">MDNFGEILLNPYTMCRQTKQDAQYLSVKSLTCEELIIRFLNYMEKMRDITGMPNHVGLRAAFQELPSFPFFVVLRGILMKWQLHVFLL</sequence>
<dbReference type="EnsemblMetazoa" id="GPPI049502-RA">
    <property type="protein sequence ID" value="GPPI049502-PA"/>
    <property type="gene ID" value="GPPI049502"/>
</dbReference>
<dbReference type="EMBL" id="JXJN01025893">
    <property type="status" value="NOT_ANNOTATED_CDS"/>
    <property type="molecule type" value="Genomic_DNA"/>
</dbReference>
<reference evidence="1" key="2">
    <citation type="submission" date="2020-05" db="UniProtKB">
        <authorList>
            <consortium name="EnsemblMetazoa"/>
        </authorList>
    </citation>
    <scope>IDENTIFICATION</scope>
    <source>
        <strain evidence="1">IAEA</strain>
    </source>
</reference>
<accession>A0A1B0C590</accession>